<dbReference type="Pfam" id="PF02872">
    <property type="entry name" value="5_nucleotid_C"/>
    <property type="match status" value="1"/>
</dbReference>
<dbReference type="InterPro" id="IPR004843">
    <property type="entry name" value="Calcineurin-like_PHP"/>
</dbReference>
<dbReference type="STRING" id="1291743.LOSG293_160160"/>
<evidence type="ECO:0000313" key="5">
    <source>
        <dbReference type="EMBL" id="GAK47973.1"/>
    </source>
</evidence>
<keyword evidence="2" id="KW-0547">Nucleotide-binding</keyword>
<name>A0A081BIV5_9LACO</name>
<dbReference type="AlphaFoldDB" id="A0A081BIV5"/>
<comment type="similarity">
    <text evidence="2">Belongs to the 5'-nucleotidase family.</text>
</comment>
<dbReference type="GO" id="GO:0000166">
    <property type="term" value="F:nucleotide binding"/>
    <property type="evidence" value="ECO:0007669"/>
    <property type="project" value="UniProtKB-KW"/>
</dbReference>
<dbReference type="SUPFAM" id="SSF56300">
    <property type="entry name" value="Metallo-dependent phosphatases"/>
    <property type="match status" value="1"/>
</dbReference>
<dbReference type="Pfam" id="PF00149">
    <property type="entry name" value="Metallophos"/>
    <property type="match status" value="1"/>
</dbReference>
<dbReference type="Proteomes" id="UP000028700">
    <property type="component" value="Unassembled WGS sequence"/>
</dbReference>
<dbReference type="InterPro" id="IPR029052">
    <property type="entry name" value="Metallo-depent_PP-like"/>
</dbReference>
<dbReference type="Gene3D" id="3.90.780.10">
    <property type="entry name" value="5'-Nucleotidase, C-terminal domain"/>
    <property type="match status" value="1"/>
</dbReference>
<dbReference type="OrthoDB" id="9801679at2"/>
<sequence length="519" mass="58211">MELTILSTSDIHGYIFPTNYVKQGSHLPFGLARVASTIKEERQKATGPVITIDDGDFLEGSPLAYYVAQVQPVHNPQALMDVYNQIGYDCGVLGNHEFNYGKHYLKLAINELDRHIVNANVLNTENQPAFGQPFRIINRNGLKVAILGLTTQTVAQWERSANIEDVHFNSAVETARVFVPYLHQLADVVVVSYHGGFERDLNTGKPAEKNLGENEGYQLLKDIKGIDALITGHQHRRIATKLFGTPVTQPGYRGEAVGKITLNVEKKDDRYVVTDSKAELILTEKAPLNKAIMETSASLDREVDHWLEQPLGKIDGSLTITDPAKARIEETAYTEFIQRVQMATMDVDISATALFNNEGAGFENPITMRNIMTNYVYPDGLAVVQVTGKELREALEQSAHYFILDENGEIAVNPSYIYPKKRQYNYDMYEGVEYSINVSRPFGERIEGLSYHGEPIKDDEPLKIVLNHYRAGGGGHYHMFGEDKIIAENKTAMSQIIADYLREHPIVKADVNHNFKVIK</sequence>
<comment type="caution">
    <text evidence="5">The sequence shown here is derived from an EMBL/GenBank/DDBJ whole genome shotgun (WGS) entry which is preliminary data.</text>
</comment>
<dbReference type="PANTHER" id="PTHR11575">
    <property type="entry name" value="5'-NUCLEOTIDASE-RELATED"/>
    <property type="match status" value="1"/>
</dbReference>
<evidence type="ECO:0000313" key="6">
    <source>
        <dbReference type="Proteomes" id="UP000028700"/>
    </source>
</evidence>
<dbReference type="PRINTS" id="PR01607">
    <property type="entry name" value="APYRASEFAMLY"/>
</dbReference>
<organism evidence="5 6">
    <name type="scientific">Secundilactobacillus oryzae JCM 18671</name>
    <dbReference type="NCBI Taxonomy" id="1291743"/>
    <lineage>
        <taxon>Bacteria</taxon>
        <taxon>Bacillati</taxon>
        <taxon>Bacillota</taxon>
        <taxon>Bacilli</taxon>
        <taxon>Lactobacillales</taxon>
        <taxon>Lactobacillaceae</taxon>
        <taxon>Secundilactobacillus</taxon>
    </lineage>
</organism>
<dbReference type="InterPro" id="IPR008334">
    <property type="entry name" value="5'-Nucleotdase_C"/>
</dbReference>
<keyword evidence="2" id="KW-0378">Hydrolase</keyword>
<reference evidence="5" key="1">
    <citation type="journal article" date="2014" name="Genome Announc.">
        <title>Draft Genome Sequence of Lactobacillus oryzae Strain SG293T.</title>
        <authorList>
            <person name="Tanizawa Y."/>
            <person name="Fujisawa T."/>
            <person name="Mochizuki T."/>
            <person name="Kaminuma E."/>
            <person name="Nakamura Y."/>
            <person name="Tohno M."/>
        </authorList>
    </citation>
    <scope>NUCLEOTIDE SEQUENCE [LARGE SCALE GENOMIC DNA]</scope>
    <source>
        <strain evidence="5">SG293</strain>
    </source>
</reference>
<protein>
    <submittedName>
        <fullName evidence="5">2',3'-cyclic-nucleotide 2'-phosphodiesterase/3'-nucleotidase</fullName>
    </submittedName>
</protein>
<dbReference type="GO" id="GO:0016788">
    <property type="term" value="F:hydrolase activity, acting on ester bonds"/>
    <property type="evidence" value="ECO:0007669"/>
    <property type="project" value="InterPro"/>
</dbReference>
<gene>
    <name evidence="5" type="ORF">LOSG293_160160</name>
</gene>
<dbReference type="InterPro" id="IPR006179">
    <property type="entry name" value="5_nucleotidase/apyrase"/>
</dbReference>
<dbReference type="eggNOG" id="COG0737">
    <property type="taxonomic scope" value="Bacteria"/>
</dbReference>
<dbReference type="PANTHER" id="PTHR11575:SF6">
    <property type="entry name" value="2',3'-CYCLIC-NUCLEOTIDE 2'-PHOSPHODIESTERASE_3'-NUCLEOTIDASE"/>
    <property type="match status" value="1"/>
</dbReference>
<evidence type="ECO:0000259" key="4">
    <source>
        <dbReference type="Pfam" id="PF02872"/>
    </source>
</evidence>
<feature type="domain" description="5'-Nucleotidase C-terminal" evidence="4">
    <location>
        <begin position="324"/>
        <end position="481"/>
    </location>
</feature>
<dbReference type="PROSITE" id="PS00786">
    <property type="entry name" value="5_NUCLEOTIDASE_2"/>
    <property type="match status" value="1"/>
</dbReference>
<dbReference type="InterPro" id="IPR036907">
    <property type="entry name" value="5'-Nucleotdase_C_sf"/>
</dbReference>
<dbReference type="SUPFAM" id="SSF55816">
    <property type="entry name" value="5'-nucleotidase (syn. UDP-sugar hydrolase), C-terminal domain"/>
    <property type="match status" value="1"/>
</dbReference>
<evidence type="ECO:0000256" key="1">
    <source>
        <dbReference type="ARBA" id="ARBA00022729"/>
    </source>
</evidence>
<dbReference type="Gene3D" id="3.60.21.10">
    <property type="match status" value="1"/>
</dbReference>
<dbReference type="InterPro" id="IPR006146">
    <property type="entry name" value="5'-Nucleotdase_CS"/>
</dbReference>
<dbReference type="GO" id="GO:0046872">
    <property type="term" value="F:metal ion binding"/>
    <property type="evidence" value="ECO:0007669"/>
    <property type="project" value="InterPro"/>
</dbReference>
<evidence type="ECO:0000259" key="3">
    <source>
        <dbReference type="Pfam" id="PF00149"/>
    </source>
</evidence>
<keyword evidence="1" id="KW-0732">Signal</keyword>
<dbReference type="GO" id="GO:0009166">
    <property type="term" value="P:nucleotide catabolic process"/>
    <property type="evidence" value="ECO:0007669"/>
    <property type="project" value="InterPro"/>
</dbReference>
<accession>A0A081BIV5</accession>
<keyword evidence="6" id="KW-1185">Reference proteome</keyword>
<dbReference type="RefSeq" id="WP_034527912.1">
    <property type="nucleotide sequence ID" value="NZ_BBJM01000016.1"/>
</dbReference>
<evidence type="ECO:0000256" key="2">
    <source>
        <dbReference type="RuleBase" id="RU362119"/>
    </source>
</evidence>
<feature type="domain" description="Calcineurin-like phosphoesterase" evidence="3">
    <location>
        <begin position="4"/>
        <end position="236"/>
    </location>
</feature>
<proteinExistence type="inferred from homology"/>
<dbReference type="EMBL" id="BBJM01000016">
    <property type="protein sequence ID" value="GAK47973.1"/>
    <property type="molecule type" value="Genomic_DNA"/>
</dbReference>
<dbReference type="GO" id="GO:0030288">
    <property type="term" value="C:outer membrane-bounded periplasmic space"/>
    <property type="evidence" value="ECO:0007669"/>
    <property type="project" value="TreeGrafter"/>
</dbReference>